<evidence type="ECO:0000259" key="1">
    <source>
        <dbReference type="SMART" id="SM00860"/>
    </source>
</evidence>
<evidence type="ECO:0000313" key="3">
    <source>
        <dbReference type="Proteomes" id="UP000036061"/>
    </source>
</evidence>
<dbReference type="RefSeq" id="WP_048031157.1">
    <property type="nucleotide sequence ID" value="NZ_CP030117.1"/>
</dbReference>
<accession>A0A2Z4MCR9</accession>
<dbReference type="InterPro" id="IPR018958">
    <property type="entry name" value="Knr4/Smi1-like_dom"/>
</dbReference>
<evidence type="ECO:0000313" key="2">
    <source>
        <dbReference type="EMBL" id="AWX54275.1"/>
    </source>
</evidence>
<protein>
    <submittedName>
        <fullName evidence="2">SMI1/KNR4 family protein</fullName>
    </submittedName>
</protein>
<reference evidence="2 3" key="1">
    <citation type="journal article" date="2015" name="Genome Announc.">
        <title>Draft Genome Sequence of Brevibacillus brevis DZQ7, a Plant Growth-Promoting Rhizobacterium with Broad-Spectrum Antimicrobial Activity.</title>
        <authorList>
            <person name="Hou Q."/>
            <person name="Wang C."/>
            <person name="Hou X."/>
            <person name="Xia Z."/>
            <person name="Ye J."/>
            <person name="Liu K."/>
            <person name="Liu H."/>
            <person name="Wang J."/>
            <person name="Guo H."/>
            <person name="Yu X."/>
            <person name="Yang Y."/>
            <person name="Du B."/>
            <person name="Ding Y."/>
        </authorList>
    </citation>
    <scope>NUCLEOTIDE SEQUENCE [LARGE SCALE GENOMIC DNA]</scope>
    <source>
        <strain evidence="2 3">DZQ7</strain>
    </source>
</reference>
<gene>
    <name evidence="2" type="ORF">AB432_004130</name>
</gene>
<sequence length="169" mass="19871">MKNNLSELVLEGLKKRLDNSNRLLVQNRNGKVDTAQFTFNPPANVEEIEEFLRSTHWHLPTDYKNFLLIHNGAWLFKSVRYGGGYELLSLDEIKDNHLDYMPVHWYPISINNGDYIFIDSNRVASGQNNYLVCFNHDDVSTSEGYYLNMTFETWLERLIIAQGTEFWTW</sequence>
<dbReference type="SUPFAM" id="SSF160631">
    <property type="entry name" value="SMI1/KNR4-like"/>
    <property type="match status" value="1"/>
</dbReference>
<dbReference type="AlphaFoldDB" id="A0A2Z4MCR9"/>
<dbReference type="Gene3D" id="3.40.1580.10">
    <property type="entry name" value="SMI1/KNR4-like"/>
    <property type="match status" value="1"/>
</dbReference>
<dbReference type="SMART" id="SM00860">
    <property type="entry name" value="SMI1_KNR4"/>
    <property type="match status" value="1"/>
</dbReference>
<dbReference type="InterPro" id="IPR037883">
    <property type="entry name" value="Knr4/Smi1-like_sf"/>
</dbReference>
<dbReference type="Proteomes" id="UP000036061">
    <property type="component" value="Chromosome"/>
</dbReference>
<feature type="domain" description="Knr4/Smi1-like" evidence="1">
    <location>
        <begin position="42"/>
        <end position="157"/>
    </location>
</feature>
<dbReference type="Pfam" id="PF09346">
    <property type="entry name" value="SMI1_KNR4"/>
    <property type="match status" value="1"/>
</dbReference>
<organism evidence="2 3">
    <name type="scientific">Brevibacillus brevis</name>
    <name type="common">Bacillus brevis</name>
    <dbReference type="NCBI Taxonomy" id="1393"/>
    <lineage>
        <taxon>Bacteria</taxon>
        <taxon>Bacillati</taxon>
        <taxon>Bacillota</taxon>
        <taxon>Bacilli</taxon>
        <taxon>Bacillales</taxon>
        <taxon>Paenibacillaceae</taxon>
        <taxon>Brevibacillus</taxon>
    </lineage>
</organism>
<proteinExistence type="predicted"/>
<dbReference type="EMBL" id="CP030117">
    <property type="protein sequence ID" value="AWX54275.1"/>
    <property type="molecule type" value="Genomic_DNA"/>
</dbReference>
<name>A0A2Z4MCR9_BREBE</name>